<dbReference type="OrthoDB" id="497927at2759"/>
<reference evidence="2" key="1">
    <citation type="journal article" date="2020" name="Stud. Mycol.">
        <title>101 Dothideomycetes genomes: a test case for predicting lifestyles and emergence of pathogens.</title>
        <authorList>
            <person name="Haridas S."/>
            <person name="Albert R."/>
            <person name="Binder M."/>
            <person name="Bloem J."/>
            <person name="Labutti K."/>
            <person name="Salamov A."/>
            <person name="Andreopoulos B."/>
            <person name="Baker S."/>
            <person name="Barry K."/>
            <person name="Bills G."/>
            <person name="Bluhm B."/>
            <person name="Cannon C."/>
            <person name="Castanera R."/>
            <person name="Culley D."/>
            <person name="Daum C."/>
            <person name="Ezra D."/>
            <person name="Gonzalez J."/>
            <person name="Henrissat B."/>
            <person name="Kuo A."/>
            <person name="Liang C."/>
            <person name="Lipzen A."/>
            <person name="Lutzoni F."/>
            <person name="Magnuson J."/>
            <person name="Mondo S."/>
            <person name="Nolan M."/>
            <person name="Ohm R."/>
            <person name="Pangilinan J."/>
            <person name="Park H.-J."/>
            <person name="Ramirez L."/>
            <person name="Alfaro M."/>
            <person name="Sun H."/>
            <person name="Tritt A."/>
            <person name="Yoshinaga Y."/>
            <person name="Zwiers L.-H."/>
            <person name="Turgeon B."/>
            <person name="Goodwin S."/>
            <person name="Spatafora J."/>
            <person name="Crous P."/>
            <person name="Grigoriev I."/>
        </authorList>
    </citation>
    <scope>NUCLEOTIDE SEQUENCE</scope>
    <source>
        <strain evidence="2">SCOH1-5</strain>
    </source>
</reference>
<dbReference type="InterPro" id="IPR029056">
    <property type="entry name" value="Ribokinase-like"/>
</dbReference>
<sequence length="353" mass="38065">MAGTFSNGLEQGLAGPRFVALGGVWLDEIRKEGETVREDVVGGSVTFATLGARILSPEDPESIRLVLLKGTDFPAGVIRMFEGWKVDLILLARGDIPSARGIVHYGASESQRYFERLTLPLNTTPNDLEESGLLYARCFHFFEVPGTLTPSVSTIMNARRAVHDLERPLFIWEPQAKSCSPADLDEHLMAAGSIDVFSPNHMELASFFSDGSESSFDCGRAESHAARFVQEGIGAGDGCAVIRCAEHGCLVMSRTIPPTWLPAYYSPGSEKLVDTTGAGNAFLGGFAIGHQETGSYVEAAKYGAVAASFVVEQVGLPDLKGEGVWEVWNGGSAKQRLKEYQRRCDVVKLKGGS</sequence>
<dbReference type="Gene3D" id="3.40.1190.20">
    <property type="match status" value="1"/>
</dbReference>
<protein>
    <recommendedName>
        <fullName evidence="1">Carbohydrate kinase PfkB domain-containing protein</fullName>
    </recommendedName>
</protein>
<dbReference type="PANTHER" id="PTHR47098">
    <property type="entry name" value="PROTEIN MAK32"/>
    <property type="match status" value="1"/>
</dbReference>
<dbReference type="SUPFAM" id="SSF53613">
    <property type="entry name" value="Ribokinase-like"/>
    <property type="match status" value="1"/>
</dbReference>
<dbReference type="AlphaFoldDB" id="A0A6A6FK51"/>
<dbReference type="EMBL" id="ML992670">
    <property type="protein sequence ID" value="KAF2213664.1"/>
    <property type="molecule type" value="Genomic_DNA"/>
</dbReference>
<organism evidence="2 3">
    <name type="scientific">Cercospora zeae-maydis SCOH1-5</name>
    <dbReference type="NCBI Taxonomy" id="717836"/>
    <lineage>
        <taxon>Eukaryota</taxon>
        <taxon>Fungi</taxon>
        <taxon>Dikarya</taxon>
        <taxon>Ascomycota</taxon>
        <taxon>Pezizomycotina</taxon>
        <taxon>Dothideomycetes</taxon>
        <taxon>Dothideomycetidae</taxon>
        <taxon>Mycosphaerellales</taxon>
        <taxon>Mycosphaerellaceae</taxon>
        <taxon>Cercospora</taxon>
    </lineage>
</organism>
<evidence type="ECO:0000313" key="2">
    <source>
        <dbReference type="EMBL" id="KAF2213664.1"/>
    </source>
</evidence>
<accession>A0A6A6FK51</accession>
<name>A0A6A6FK51_9PEZI</name>
<proteinExistence type="predicted"/>
<evidence type="ECO:0000259" key="1">
    <source>
        <dbReference type="Pfam" id="PF00294"/>
    </source>
</evidence>
<evidence type="ECO:0000313" key="3">
    <source>
        <dbReference type="Proteomes" id="UP000799539"/>
    </source>
</evidence>
<dbReference type="PANTHER" id="PTHR47098:SF1">
    <property type="entry name" value="PFKB FAMILY CARBOHYDRATE KINASE SUPERFAMILY (AFU_ORTHOLOGUE AFUA_4G09500)"/>
    <property type="match status" value="1"/>
</dbReference>
<dbReference type="InterPro" id="IPR011611">
    <property type="entry name" value="PfkB_dom"/>
</dbReference>
<keyword evidence="3" id="KW-1185">Reference proteome</keyword>
<gene>
    <name evidence="2" type="ORF">CERZMDRAFT_39573</name>
</gene>
<dbReference type="Pfam" id="PF00294">
    <property type="entry name" value="PfkB"/>
    <property type="match status" value="1"/>
</dbReference>
<feature type="domain" description="Carbohydrate kinase PfkB" evidence="1">
    <location>
        <begin position="185"/>
        <end position="315"/>
    </location>
</feature>
<dbReference type="Proteomes" id="UP000799539">
    <property type="component" value="Unassembled WGS sequence"/>
</dbReference>